<evidence type="ECO:0000313" key="2">
    <source>
        <dbReference type="Proteomes" id="UP000694906"/>
    </source>
</evidence>
<dbReference type="AlphaFoldDB" id="A0AAX6RTD7"/>
<feature type="compositionally biased region" description="Low complexity" evidence="1">
    <location>
        <begin position="95"/>
        <end position="109"/>
    </location>
</feature>
<protein>
    <submittedName>
        <fullName evidence="3">Uncharacterized protein LOC110345720</fullName>
    </submittedName>
</protein>
<keyword evidence="2" id="KW-1185">Reference proteome</keyword>
<dbReference type="Proteomes" id="UP000694906">
    <property type="component" value="Unplaced"/>
</dbReference>
<feature type="region of interest" description="Disordered" evidence="1">
    <location>
        <begin position="68"/>
        <end position="111"/>
    </location>
</feature>
<sequence>MGLCWVQPGREGDRATSHSFMILWTLGEGQGADSSPQPGGMEVMFAEWAALGPPPQVFLGSEPLFSQRSKRRTGNFPEAASTGVGKTKEQVMAHRSPGTARGRRAPPAQGRHRAPLSQAFRAEVPLAGFACGGTKAAPVRGKSLGHPIGDTRSHFHTQREMCGDSSLGTSQSSRIEKTAPWASPSPHLPLAHNQRMAAPEDFSVIPGCIPGPSMITGMGQGHKSLGKSVVCTVKERREGGRPFLFPHPRGPSHNPGMWAGGDCHFQGSCLYLSLDEETFTHLHSTNPLFPFCNRALISSIDSS</sequence>
<evidence type="ECO:0000256" key="1">
    <source>
        <dbReference type="SAM" id="MobiDB-lite"/>
    </source>
</evidence>
<evidence type="ECO:0000313" key="3">
    <source>
        <dbReference type="RefSeq" id="XP_021099844.1"/>
    </source>
</evidence>
<reference evidence="3" key="1">
    <citation type="submission" date="2025-08" db="UniProtKB">
        <authorList>
            <consortium name="RefSeq"/>
        </authorList>
    </citation>
    <scope>IDENTIFICATION</scope>
</reference>
<dbReference type="GeneID" id="110345720"/>
<gene>
    <name evidence="3" type="primary">LOC110345720</name>
</gene>
<accession>A0AAX6RTD7</accession>
<name>A0AAX6RTD7_HETGA</name>
<organism evidence="2 3">
    <name type="scientific">Heterocephalus glaber</name>
    <name type="common">Naked mole rat</name>
    <dbReference type="NCBI Taxonomy" id="10181"/>
    <lineage>
        <taxon>Eukaryota</taxon>
        <taxon>Metazoa</taxon>
        <taxon>Chordata</taxon>
        <taxon>Craniata</taxon>
        <taxon>Vertebrata</taxon>
        <taxon>Euteleostomi</taxon>
        <taxon>Mammalia</taxon>
        <taxon>Eutheria</taxon>
        <taxon>Euarchontoglires</taxon>
        <taxon>Glires</taxon>
        <taxon>Rodentia</taxon>
        <taxon>Hystricomorpha</taxon>
        <taxon>Bathyergidae</taxon>
        <taxon>Heterocephalus</taxon>
    </lineage>
</organism>
<proteinExistence type="predicted"/>
<dbReference type="RefSeq" id="XP_021099844.1">
    <property type="nucleotide sequence ID" value="XM_021244185.1"/>
</dbReference>